<feature type="compositionally biased region" description="Polar residues" evidence="1">
    <location>
        <begin position="70"/>
        <end position="80"/>
    </location>
</feature>
<feature type="region of interest" description="Disordered" evidence="1">
    <location>
        <begin position="61"/>
        <end position="80"/>
    </location>
</feature>
<dbReference type="EMBL" id="JBHFFA010000001">
    <property type="protein sequence ID" value="KAL2651173.1"/>
    <property type="molecule type" value="Genomic_DNA"/>
</dbReference>
<protein>
    <submittedName>
        <fullName evidence="2">Uncharacterized protein</fullName>
    </submittedName>
</protein>
<evidence type="ECO:0000313" key="3">
    <source>
        <dbReference type="Proteomes" id="UP001605036"/>
    </source>
</evidence>
<reference evidence="2 3" key="1">
    <citation type="submission" date="2024-09" db="EMBL/GenBank/DDBJ databases">
        <title>Chromosome-scale assembly of Riccia fluitans.</title>
        <authorList>
            <person name="Paukszto L."/>
            <person name="Sawicki J."/>
            <person name="Karawczyk K."/>
            <person name="Piernik-Szablinska J."/>
            <person name="Szczecinska M."/>
            <person name="Mazdziarz M."/>
        </authorList>
    </citation>
    <scope>NUCLEOTIDE SEQUENCE [LARGE SCALE GENOMIC DNA]</scope>
    <source>
        <strain evidence="2">Rf_01</strain>
        <tissue evidence="2">Aerial parts of the thallus</tissue>
    </source>
</reference>
<sequence length="80" mass="8645">MFEGRSFGYQTLLRTFRSTICSVIRSSAPRARAGNNMLPAFGCTLPVLTVSYAAPALFSPEQQRQRPVYGTTSSATNAPA</sequence>
<comment type="caution">
    <text evidence="2">The sequence shown here is derived from an EMBL/GenBank/DDBJ whole genome shotgun (WGS) entry which is preliminary data.</text>
</comment>
<keyword evidence="3" id="KW-1185">Reference proteome</keyword>
<organism evidence="2 3">
    <name type="scientific">Riccia fluitans</name>
    <dbReference type="NCBI Taxonomy" id="41844"/>
    <lineage>
        <taxon>Eukaryota</taxon>
        <taxon>Viridiplantae</taxon>
        <taxon>Streptophyta</taxon>
        <taxon>Embryophyta</taxon>
        <taxon>Marchantiophyta</taxon>
        <taxon>Marchantiopsida</taxon>
        <taxon>Marchantiidae</taxon>
        <taxon>Marchantiales</taxon>
        <taxon>Ricciaceae</taxon>
        <taxon>Riccia</taxon>
    </lineage>
</organism>
<accession>A0ABD1ZIA8</accession>
<gene>
    <name evidence="2" type="ORF">R1flu_019301</name>
</gene>
<name>A0ABD1ZIA8_9MARC</name>
<dbReference type="Proteomes" id="UP001605036">
    <property type="component" value="Unassembled WGS sequence"/>
</dbReference>
<dbReference type="AlphaFoldDB" id="A0ABD1ZIA8"/>
<proteinExistence type="predicted"/>
<evidence type="ECO:0000256" key="1">
    <source>
        <dbReference type="SAM" id="MobiDB-lite"/>
    </source>
</evidence>
<evidence type="ECO:0000313" key="2">
    <source>
        <dbReference type="EMBL" id="KAL2651173.1"/>
    </source>
</evidence>